<evidence type="ECO:0000313" key="2">
    <source>
        <dbReference type="EMBL" id="KAL2630191.1"/>
    </source>
</evidence>
<name>A0ABD1YHC3_9MARC</name>
<comment type="caution">
    <text evidence="2">The sequence shown here is derived from an EMBL/GenBank/DDBJ whole genome shotgun (WGS) entry which is preliminary data.</text>
</comment>
<feature type="region of interest" description="Disordered" evidence="1">
    <location>
        <begin position="1"/>
        <end position="25"/>
    </location>
</feature>
<keyword evidence="3" id="KW-1185">Reference proteome</keyword>
<dbReference type="Proteomes" id="UP001605036">
    <property type="component" value="Unassembled WGS sequence"/>
</dbReference>
<dbReference type="EMBL" id="JBHFFA010000004">
    <property type="protein sequence ID" value="KAL2630191.1"/>
    <property type="molecule type" value="Genomic_DNA"/>
</dbReference>
<evidence type="ECO:0000313" key="3">
    <source>
        <dbReference type="Proteomes" id="UP001605036"/>
    </source>
</evidence>
<dbReference type="AlphaFoldDB" id="A0ABD1YHC3"/>
<accession>A0ABD1YHC3</accession>
<proteinExistence type="predicted"/>
<protein>
    <submittedName>
        <fullName evidence="2">Uncharacterized protein</fullName>
    </submittedName>
</protein>
<evidence type="ECO:0000256" key="1">
    <source>
        <dbReference type="SAM" id="MobiDB-lite"/>
    </source>
</evidence>
<gene>
    <name evidence="2" type="ORF">R1flu_014877</name>
</gene>
<organism evidence="2 3">
    <name type="scientific">Riccia fluitans</name>
    <dbReference type="NCBI Taxonomy" id="41844"/>
    <lineage>
        <taxon>Eukaryota</taxon>
        <taxon>Viridiplantae</taxon>
        <taxon>Streptophyta</taxon>
        <taxon>Embryophyta</taxon>
        <taxon>Marchantiophyta</taxon>
        <taxon>Marchantiopsida</taxon>
        <taxon>Marchantiidae</taxon>
        <taxon>Marchantiales</taxon>
        <taxon>Ricciaceae</taxon>
        <taxon>Riccia</taxon>
    </lineage>
</organism>
<reference evidence="2 3" key="1">
    <citation type="submission" date="2024-09" db="EMBL/GenBank/DDBJ databases">
        <title>Chromosome-scale assembly of Riccia fluitans.</title>
        <authorList>
            <person name="Paukszto L."/>
            <person name="Sawicki J."/>
            <person name="Karawczyk K."/>
            <person name="Piernik-Szablinska J."/>
            <person name="Szczecinska M."/>
            <person name="Mazdziarz M."/>
        </authorList>
    </citation>
    <scope>NUCLEOTIDE SEQUENCE [LARGE SCALE GENOMIC DNA]</scope>
    <source>
        <strain evidence="2">Rf_01</strain>
        <tissue evidence="2">Aerial parts of the thallus</tissue>
    </source>
</reference>
<sequence>MPANVKGVSSASEEHPGFLTKAPNQRGSFDMKRVDRCYARSVGKSSGVTDPANNMEVTQIDACNRGQAKTTAIREFNLVDSSAKPRVGVLLLEDVGLVVPSLGLSIGIPAGTSIVIPALVTAMRVFDSGTYAGLDETEARADLLGRPRS</sequence>